<keyword evidence="2" id="KW-1185">Reference proteome</keyword>
<sequence length="116" mass="13243">MLSSPRRCEPPKSSLYFCLVWPIPSGLMDQRRSIHRSIYHRFDQTVPMGQLADQTYLVERESSLMNCIELWITPGQAVITRTPDSFECKPSCSRWLSVRCGGIRPLAVENEGLADK</sequence>
<proteinExistence type="predicted"/>
<evidence type="ECO:0000313" key="1">
    <source>
        <dbReference type="EMBL" id="KAK3778673.1"/>
    </source>
</evidence>
<dbReference type="Proteomes" id="UP001283361">
    <property type="component" value="Unassembled WGS sequence"/>
</dbReference>
<dbReference type="AlphaFoldDB" id="A0AAE0ZZS6"/>
<organism evidence="1 2">
    <name type="scientific">Elysia crispata</name>
    <name type="common">lettuce slug</name>
    <dbReference type="NCBI Taxonomy" id="231223"/>
    <lineage>
        <taxon>Eukaryota</taxon>
        <taxon>Metazoa</taxon>
        <taxon>Spiralia</taxon>
        <taxon>Lophotrochozoa</taxon>
        <taxon>Mollusca</taxon>
        <taxon>Gastropoda</taxon>
        <taxon>Heterobranchia</taxon>
        <taxon>Euthyneura</taxon>
        <taxon>Panpulmonata</taxon>
        <taxon>Sacoglossa</taxon>
        <taxon>Placobranchoidea</taxon>
        <taxon>Plakobranchidae</taxon>
        <taxon>Elysia</taxon>
    </lineage>
</organism>
<evidence type="ECO:0000313" key="2">
    <source>
        <dbReference type="Proteomes" id="UP001283361"/>
    </source>
</evidence>
<accession>A0AAE0ZZS6</accession>
<gene>
    <name evidence="1" type="ORF">RRG08_012947</name>
</gene>
<comment type="caution">
    <text evidence="1">The sequence shown here is derived from an EMBL/GenBank/DDBJ whole genome shotgun (WGS) entry which is preliminary data.</text>
</comment>
<name>A0AAE0ZZS6_9GAST</name>
<protein>
    <submittedName>
        <fullName evidence="1">Uncharacterized protein</fullName>
    </submittedName>
</protein>
<reference evidence="1" key="1">
    <citation type="journal article" date="2023" name="G3 (Bethesda)">
        <title>A reference genome for the long-term kleptoplast-retaining sea slug Elysia crispata morphotype clarki.</title>
        <authorList>
            <person name="Eastman K.E."/>
            <person name="Pendleton A.L."/>
            <person name="Shaikh M.A."/>
            <person name="Suttiyut T."/>
            <person name="Ogas R."/>
            <person name="Tomko P."/>
            <person name="Gavelis G."/>
            <person name="Widhalm J.R."/>
            <person name="Wisecaver J.H."/>
        </authorList>
    </citation>
    <scope>NUCLEOTIDE SEQUENCE</scope>
    <source>
        <strain evidence="1">ECLA1</strain>
    </source>
</reference>
<dbReference type="EMBL" id="JAWDGP010002895">
    <property type="protein sequence ID" value="KAK3778673.1"/>
    <property type="molecule type" value="Genomic_DNA"/>
</dbReference>